<dbReference type="SUPFAM" id="SSF53756">
    <property type="entry name" value="UDP-Glycosyltransferase/glycogen phosphorylase"/>
    <property type="match status" value="1"/>
</dbReference>
<dbReference type="EMBL" id="JACXXP010000052">
    <property type="protein sequence ID" value="MBD3907111.1"/>
    <property type="molecule type" value="Genomic_DNA"/>
</dbReference>
<sequence>MNILTIPYITGGDSHFIPLFVLHQRYIRKDRKICNFFLINDKKKLEIGNFGVKVVNQDYSIELNGNNIISQEIIKGIVKKEKLAFKEVNPSIIVEDCCFSSPLIAEKKGIPRISIHRTGFFRSVQNTEKHVNHIHSIEKDQFNNDKSTKLISFFSRNKINDPVDDMDYLKNYLHCKAKIIPGIKSIEVLPADIQDRDSYFFCGPLTVEDNPSKKMLEDLHVFFETNKGNKVVFITTGLIDNTSINEFIDILFDKSYAIISTVDIIVNDNNKYKFLYSRVLPLNYVCSKVDLVIHHCGSGIYHYPIMNDVASITIGTRCYDREDVAVRLESLKVSRHVPHKLDNPKYIDVFKDCLNLFEQKRLCDYSTLKKLKKEIYETMLSFDIGEVIKYALIN</sequence>
<evidence type="ECO:0000313" key="2">
    <source>
        <dbReference type="EMBL" id="MCC9033126.1"/>
    </source>
</evidence>
<reference evidence="3" key="2">
    <citation type="submission" date="2023-07" db="EMBL/GenBank/DDBJ databases">
        <title>Description of novel Chryseobacterium sp. strain C-2.</title>
        <authorList>
            <person name="Saticioglu I.B."/>
        </authorList>
    </citation>
    <scope>NUCLEOTIDE SEQUENCE [LARGE SCALE GENOMIC DNA]</scope>
    <source>
        <strain evidence="3">C-2</strain>
    </source>
</reference>
<evidence type="ECO:0000313" key="3">
    <source>
        <dbReference type="Proteomes" id="UP000603715"/>
    </source>
</evidence>
<proteinExistence type="predicted"/>
<reference evidence="2" key="1">
    <citation type="submission" date="2021-11" db="EMBL/GenBank/DDBJ databases">
        <title>Description of novel Chryseobacterium species.</title>
        <authorList>
            <person name="Saticioglu I.B."/>
            <person name="Ay H."/>
            <person name="Altun S."/>
            <person name="Duman M."/>
        </authorList>
    </citation>
    <scope>NUCLEOTIDE SEQUENCE</scope>
    <source>
        <strain evidence="2">C-39</strain>
    </source>
</reference>
<dbReference type="AlphaFoldDB" id="A0A9Q3YPQ3"/>
<gene>
    <name evidence="1" type="ORF">IEW27_21285</name>
    <name evidence="2" type="ORF">LNP80_02495</name>
</gene>
<accession>A0A9Q3YPQ3</accession>
<name>A0A9Q3YPQ3_9FLAO</name>
<reference evidence="1" key="3">
    <citation type="submission" date="2024-05" db="EMBL/GenBank/DDBJ databases">
        <title>Description of novel Chryseobacterium sp. strain C-2.</title>
        <authorList>
            <person name="Saticioglu I.B."/>
        </authorList>
    </citation>
    <scope>NUCLEOTIDE SEQUENCE</scope>
    <source>
        <strain evidence="1">C-2</strain>
    </source>
</reference>
<keyword evidence="3" id="KW-1185">Reference proteome</keyword>
<organism evidence="2 4">
    <name type="scientific">Chryseobacterium muglaense</name>
    <dbReference type="NCBI Taxonomy" id="2893752"/>
    <lineage>
        <taxon>Bacteria</taxon>
        <taxon>Pseudomonadati</taxon>
        <taxon>Bacteroidota</taxon>
        <taxon>Flavobacteriia</taxon>
        <taxon>Flavobacteriales</taxon>
        <taxon>Weeksellaceae</taxon>
        <taxon>Chryseobacterium group</taxon>
        <taxon>Chryseobacterium</taxon>
    </lineage>
</organism>
<evidence type="ECO:0000313" key="1">
    <source>
        <dbReference type="EMBL" id="MBD3907111.1"/>
    </source>
</evidence>
<dbReference type="EMBL" id="JAJJML010000001">
    <property type="protein sequence ID" value="MCC9033126.1"/>
    <property type="molecule type" value="Genomic_DNA"/>
</dbReference>
<protein>
    <submittedName>
        <fullName evidence="2">Uncharacterized protein</fullName>
    </submittedName>
</protein>
<comment type="caution">
    <text evidence="2">The sequence shown here is derived from an EMBL/GenBank/DDBJ whole genome shotgun (WGS) entry which is preliminary data.</text>
</comment>
<dbReference type="Proteomes" id="UP001107960">
    <property type="component" value="Unassembled WGS sequence"/>
</dbReference>
<dbReference type="RefSeq" id="WP_191181465.1">
    <property type="nucleotide sequence ID" value="NZ_JACXXP010000052.1"/>
</dbReference>
<evidence type="ECO:0000313" key="4">
    <source>
        <dbReference type="Proteomes" id="UP001107960"/>
    </source>
</evidence>
<dbReference type="Proteomes" id="UP000603715">
    <property type="component" value="Unassembled WGS sequence"/>
</dbReference>
<dbReference type="Gene3D" id="3.40.50.2000">
    <property type="entry name" value="Glycogen Phosphorylase B"/>
    <property type="match status" value="2"/>
</dbReference>